<feature type="compositionally biased region" description="Acidic residues" evidence="1">
    <location>
        <begin position="105"/>
        <end position="119"/>
    </location>
</feature>
<comment type="caution">
    <text evidence="2">The sequence shown here is derived from an EMBL/GenBank/DDBJ whole genome shotgun (WGS) entry which is preliminary data.</text>
</comment>
<feature type="compositionally biased region" description="Polar residues" evidence="1">
    <location>
        <begin position="353"/>
        <end position="367"/>
    </location>
</feature>
<feature type="region of interest" description="Disordered" evidence="1">
    <location>
        <begin position="105"/>
        <end position="129"/>
    </location>
</feature>
<dbReference type="EMBL" id="JBBBZM010000099">
    <property type="protein sequence ID" value="KAL0634259.1"/>
    <property type="molecule type" value="Genomic_DNA"/>
</dbReference>
<evidence type="ECO:0000256" key="1">
    <source>
        <dbReference type="SAM" id="MobiDB-lite"/>
    </source>
</evidence>
<evidence type="ECO:0000313" key="3">
    <source>
        <dbReference type="Proteomes" id="UP001447188"/>
    </source>
</evidence>
<feature type="region of interest" description="Disordered" evidence="1">
    <location>
        <begin position="339"/>
        <end position="387"/>
    </location>
</feature>
<accession>A0ABR3GEB3</accession>
<reference evidence="2 3" key="1">
    <citation type="submission" date="2024-02" db="EMBL/GenBank/DDBJ databases">
        <title>Discinaceae phylogenomics.</title>
        <authorList>
            <person name="Dirks A.C."/>
            <person name="James T.Y."/>
        </authorList>
    </citation>
    <scope>NUCLEOTIDE SEQUENCE [LARGE SCALE GENOMIC DNA]</scope>
    <source>
        <strain evidence="2 3">ACD0624</strain>
    </source>
</reference>
<name>A0ABR3GEB3_9PEZI</name>
<gene>
    <name evidence="2" type="ORF">Q9L58_006796</name>
</gene>
<organism evidence="2 3">
    <name type="scientific">Discina gigas</name>
    <dbReference type="NCBI Taxonomy" id="1032678"/>
    <lineage>
        <taxon>Eukaryota</taxon>
        <taxon>Fungi</taxon>
        <taxon>Dikarya</taxon>
        <taxon>Ascomycota</taxon>
        <taxon>Pezizomycotina</taxon>
        <taxon>Pezizomycetes</taxon>
        <taxon>Pezizales</taxon>
        <taxon>Discinaceae</taxon>
        <taxon>Discina</taxon>
    </lineage>
</organism>
<protein>
    <submittedName>
        <fullName evidence="2">Uncharacterized protein</fullName>
    </submittedName>
</protein>
<sequence length="571" mass="62125">MAFRAPTNHRHLSIQSLPHQDEDFQAEADHSPLLSSHGHSPAVEQDADEWVVFSPSSVGDATTVTGTNPLSRISESGSIGSAPRILRHGGNYAIPGTFNDLIEDSEEDEDEDDYLDGTETDSLQPFREQDNQGPIMLPTHDGLGTFPSSSGVISGLRSLEESLRIVTMAGQSQGAENTDSKIRRWQIEHSQALLDEIEKVTRRRISLASLRGGNLGQHEKNLLEEEAIFMGTSAEGPKSSESTLAQGYAEGETEESSETFWRRITRRFIRDIMGIDDQLLQVIFGEALPVETPIPFLHGGSGVSKDAEERLLNRLAKELGVLANHYTCHPSGDGAFSTHRTNLGDYSDDDGSKTPQARSPQLQQDGHTVSPPARQRSQSLDSSSSSVPQFQFAPTLLQEEVSHAALWGIEEEHDTDEETQAKRESQFRKEYWEQELGVRVFFSFLASRFSGPATPDPPPPIASVHQHHPLIRSNCPAFHPYQSQAAKRPVSVVSTKLAQSTATASTSGSRFFGAGFGFGMRNGTSYASAGKGKTVSSRGSSRNRGFYWDVATSVGSGKSGSCIGTGVWAAL</sequence>
<dbReference type="Proteomes" id="UP001447188">
    <property type="component" value="Unassembled WGS sequence"/>
</dbReference>
<evidence type="ECO:0000313" key="2">
    <source>
        <dbReference type="EMBL" id="KAL0634259.1"/>
    </source>
</evidence>
<feature type="compositionally biased region" description="Low complexity" evidence="1">
    <location>
        <begin position="377"/>
        <end position="386"/>
    </location>
</feature>
<proteinExistence type="predicted"/>
<keyword evidence="3" id="KW-1185">Reference proteome</keyword>